<evidence type="ECO:0000313" key="13">
    <source>
        <dbReference type="EMBL" id="AEG16745.1"/>
    </source>
</evidence>
<dbReference type="Gene3D" id="1.10.287.950">
    <property type="entry name" value="Methyl-accepting chemotaxis protein"/>
    <property type="match status" value="1"/>
</dbReference>
<evidence type="ECO:0000256" key="3">
    <source>
        <dbReference type="ARBA" id="ARBA00022500"/>
    </source>
</evidence>
<evidence type="ECO:0000259" key="12">
    <source>
        <dbReference type="PROSITE" id="PS50885"/>
    </source>
</evidence>
<evidence type="ECO:0000256" key="7">
    <source>
        <dbReference type="ARBA" id="ARBA00023224"/>
    </source>
</evidence>
<keyword evidence="5 10" id="KW-1133">Transmembrane helix</keyword>
<dbReference type="Pfam" id="PF02743">
    <property type="entry name" value="dCache_1"/>
    <property type="match status" value="1"/>
</dbReference>
<dbReference type="Pfam" id="PF00672">
    <property type="entry name" value="HAMP"/>
    <property type="match status" value="1"/>
</dbReference>
<protein>
    <submittedName>
        <fullName evidence="13">Methyl-accepting chemotaxis sensory transducer with Cache sensor</fullName>
    </submittedName>
</protein>
<dbReference type="CDD" id="cd12912">
    <property type="entry name" value="PDC2_MCP_like"/>
    <property type="match status" value="1"/>
</dbReference>
<evidence type="ECO:0000256" key="8">
    <source>
        <dbReference type="ARBA" id="ARBA00029447"/>
    </source>
</evidence>
<dbReference type="CDD" id="cd11386">
    <property type="entry name" value="MCP_signal"/>
    <property type="match status" value="1"/>
</dbReference>
<accession>A0AAU8PH78</accession>
<dbReference type="InterPro" id="IPR003660">
    <property type="entry name" value="HAMP_dom"/>
</dbReference>
<sequence length="616" mass="66229">MFRLRLRGKLIASFVFFSLLPLIGLALLFFRFANADLIQASFQQNRVIAEGVVSEINRFLTDRAEMLQGLASTSDVQEMDPAKVTPLLVSLQKNISGAALLAVIDTRGYQIARSDGQKLLYLGDREYFKEGMARRDLTISEVVINKTTGKNSVIMIAPIFTQGILKGFVQMTLDLEFLEDLIKKNKAGVAGYSFIVDRQGRAVVHPQKEKEQGEAGLIDLKDELPVKEVLRGKSGHLIYQTKGVKYLSNFEPVPLAGWGVVVNLPLTEATALARDFLKQVGMAVAVTVAVAVLIGLSLSNTLTRPLKELGKSADLVSQGDLTVKIASTSRDEVGEVARAFREMVDSLAGAVKEVSNASVSLVQAADQLKGNAEQISSGANETAAAISEVASTVNNVSSNAQMVAEISREAAEASGQGSVLSRRIGQEIEAIHSAIREVADSIMNLDAKAGNIFHVADVIANIAEETNLLALNAAIEAARAGEHGRGFSVVAEEVRKLAEQSAASAKEINQLVEGIRSEIGQMVKNAKENINRIEGSTQVVSQAGESFEKISQRVEELNRYLQDVVASIQQVSASTENIAAVAEEQNAAMEEILGAANNLKKLADQLRAMVGRFVVS</sequence>
<dbReference type="KEGG" id="dku:Desku_3256"/>
<gene>
    <name evidence="13" type="ordered locus">Desku_3256</name>
</gene>
<evidence type="ECO:0000256" key="10">
    <source>
        <dbReference type="SAM" id="Phobius"/>
    </source>
</evidence>
<proteinExistence type="inferred from homology"/>
<keyword evidence="3" id="KW-0145">Chemotaxis</keyword>
<dbReference type="CDD" id="cd06225">
    <property type="entry name" value="HAMP"/>
    <property type="match status" value="1"/>
</dbReference>
<feature type="domain" description="Methyl-accepting transducer" evidence="11">
    <location>
        <begin position="350"/>
        <end position="593"/>
    </location>
</feature>
<comment type="similarity">
    <text evidence="8">Belongs to the methyl-accepting chemotaxis (MCP) protein family.</text>
</comment>
<dbReference type="Proteomes" id="UP000009229">
    <property type="component" value="Chromosome"/>
</dbReference>
<name>A0AAU8PH78_DESK7</name>
<dbReference type="PROSITE" id="PS50885">
    <property type="entry name" value="HAMP"/>
    <property type="match status" value="1"/>
</dbReference>
<dbReference type="GO" id="GO:0007165">
    <property type="term" value="P:signal transduction"/>
    <property type="evidence" value="ECO:0007669"/>
    <property type="project" value="UniProtKB-KW"/>
</dbReference>
<keyword evidence="2" id="KW-1003">Cell membrane</keyword>
<dbReference type="InterPro" id="IPR033479">
    <property type="entry name" value="dCache_1"/>
</dbReference>
<dbReference type="CDD" id="cd12914">
    <property type="entry name" value="PDC1_DGC_like"/>
    <property type="match status" value="1"/>
</dbReference>
<dbReference type="SMART" id="SM00283">
    <property type="entry name" value="MA"/>
    <property type="match status" value="1"/>
</dbReference>
<dbReference type="Pfam" id="PF00015">
    <property type="entry name" value="MCPsignal"/>
    <property type="match status" value="1"/>
</dbReference>
<dbReference type="RefSeq" id="WP_013824251.1">
    <property type="nucleotide sequence ID" value="NC_015573.1"/>
</dbReference>
<dbReference type="GO" id="GO:0005886">
    <property type="term" value="C:plasma membrane"/>
    <property type="evidence" value="ECO:0007669"/>
    <property type="project" value="UniProtKB-SubCell"/>
</dbReference>
<evidence type="ECO:0000256" key="2">
    <source>
        <dbReference type="ARBA" id="ARBA00022475"/>
    </source>
</evidence>
<evidence type="ECO:0000259" key="11">
    <source>
        <dbReference type="PROSITE" id="PS50111"/>
    </source>
</evidence>
<keyword evidence="14" id="KW-1185">Reference proteome</keyword>
<evidence type="ECO:0000313" key="14">
    <source>
        <dbReference type="Proteomes" id="UP000009229"/>
    </source>
</evidence>
<keyword evidence="4 10" id="KW-0812">Transmembrane</keyword>
<evidence type="ECO:0000256" key="1">
    <source>
        <dbReference type="ARBA" id="ARBA00004651"/>
    </source>
</evidence>
<evidence type="ECO:0000256" key="9">
    <source>
        <dbReference type="PROSITE-ProRule" id="PRU00284"/>
    </source>
</evidence>
<keyword evidence="7 9" id="KW-0807">Transducer</keyword>
<dbReference type="PROSITE" id="PS50111">
    <property type="entry name" value="CHEMOTAXIS_TRANSDUC_2"/>
    <property type="match status" value="1"/>
</dbReference>
<dbReference type="InterPro" id="IPR004089">
    <property type="entry name" value="MCPsignal_dom"/>
</dbReference>
<dbReference type="SUPFAM" id="SSF58104">
    <property type="entry name" value="Methyl-accepting chemotaxis protein (MCP) signaling domain"/>
    <property type="match status" value="1"/>
</dbReference>
<evidence type="ECO:0000256" key="5">
    <source>
        <dbReference type="ARBA" id="ARBA00022989"/>
    </source>
</evidence>
<dbReference type="AlphaFoldDB" id="A0AAU8PH78"/>
<dbReference type="InterPro" id="IPR029151">
    <property type="entry name" value="Sensor-like_sf"/>
</dbReference>
<comment type="subcellular location">
    <subcellularLocation>
        <location evidence="1">Cell membrane</location>
        <topology evidence="1">Multi-pass membrane protein</topology>
    </subcellularLocation>
</comment>
<dbReference type="Gene3D" id="3.30.450.20">
    <property type="entry name" value="PAS domain"/>
    <property type="match status" value="1"/>
</dbReference>
<keyword evidence="6 10" id="KW-0472">Membrane</keyword>
<reference evidence="14" key="1">
    <citation type="submission" date="2011-05" db="EMBL/GenBank/DDBJ databases">
        <title>Complete sequence of Desulfotomaculum kuznetsovii DSM 6115.</title>
        <authorList>
            <person name="Lucas S."/>
            <person name="Han J."/>
            <person name="Lapidus A."/>
            <person name="Cheng J.-F."/>
            <person name="Goodwin L."/>
            <person name="Pitluck S."/>
            <person name="Peters L."/>
            <person name="Mikhailova N."/>
            <person name="Lu M."/>
            <person name="Saunders E."/>
            <person name="Han C."/>
            <person name="Tapia R."/>
            <person name="Land M."/>
            <person name="Hauser L."/>
            <person name="Kyrpides N."/>
            <person name="Ivanova N."/>
            <person name="Pagani I."/>
            <person name="Nazina T."/>
            <person name="Ivanova A."/>
            <person name="Parshina S."/>
            <person name="Kuever J."/>
            <person name="Muyzer G."/>
            <person name="Plugge C."/>
            <person name="Stams A."/>
            <person name="Woyke T."/>
        </authorList>
    </citation>
    <scope>NUCLEOTIDE SEQUENCE [LARGE SCALE GENOMIC DNA]</scope>
    <source>
        <strain evidence="14">DSM 6115 / VKM B-1805 / 17</strain>
    </source>
</reference>
<dbReference type="PANTHER" id="PTHR32089">
    <property type="entry name" value="METHYL-ACCEPTING CHEMOTAXIS PROTEIN MCPB"/>
    <property type="match status" value="1"/>
</dbReference>
<dbReference type="SUPFAM" id="SSF103190">
    <property type="entry name" value="Sensory domain-like"/>
    <property type="match status" value="1"/>
</dbReference>
<feature type="transmembrane region" description="Helical" evidence="10">
    <location>
        <begin position="280"/>
        <end position="302"/>
    </location>
</feature>
<dbReference type="EMBL" id="CP002770">
    <property type="protein sequence ID" value="AEG16745.1"/>
    <property type="molecule type" value="Genomic_DNA"/>
</dbReference>
<dbReference type="PANTHER" id="PTHR32089:SF112">
    <property type="entry name" value="LYSOZYME-LIKE PROTEIN-RELATED"/>
    <property type="match status" value="1"/>
</dbReference>
<organism evidence="13 14">
    <name type="scientific">Desulfofundulus kuznetsovii (strain DSM 6115 / VKM B-1805 / 17)</name>
    <name type="common">Desulfotomaculum kuznetsovii</name>
    <dbReference type="NCBI Taxonomy" id="760568"/>
    <lineage>
        <taxon>Bacteria</taxon>
        <taxon>Bacillati</taxon>
        <taxon>Bacillota</taxon>
        <taxon>Clostridia</taxon>
        <taxon>Eubacteriales</taxon>
        <taxon>Peptococcaceae</taxon>
        <taxon>Desulfofundulus</taxon>
    </lineage>
</organism>
<dbReference type="GO" id="GO:0006935">
    <property type="term" value="P:chemotaxis"/>
    <property type="evidence" value="ECO:0007669"/>
    <property type="project" value="UniProtKB-KW"/>
</dbReference>
<evidence type="ECO:0000256" key="6">
    <source>
        <dbReference type="ARBA" id="ARBA00023136"/>
    </source>
</evidence>
<evidence type="ECO:0000256" key="4">
    <source>
        <dbReference type="ARBA" id="ARBA00022692"/>
    </source>
</evidence>
<feature type="domain" description="HAMP" evidence="12">
    <location>
        <begin position="300"/>
        <end position="352"/>
    </location>
</feature>
<dbReference type="SMART" id="SM00304">
    <property type="entry name" value="HAMP"/>
    <property type="match status" value="1"/>
</dbReference>